<dbReference type="Pfam" id="PF13391">
    <property type="entry name" value="HNH_2"/>
    <property type="match status" value="1"/>
</dbReference>
<keyword evidence="2" id="KW-0540">Nuclease</keyword>
<keyword evidence="2" id="KW-0378">Hydrolase</keyword>
<dbReference type="RefSeq" id="WP_225685442.1">
    <property type="nucleotide sequence ID" value="NZ_JAERSE020000001.1"/>
</dbReference>
<sequence>MLPQIKENQKVYIEITNLIHGGEGWELGECLWSPKFDKGGGKSWKLMENVKVNDIILHLVKLNNQYHFYGFSQTISGLEETEEEPPIPSSWANRGIYQRISLINFSKIEKPYSIASIFNQYENQLINISNLEGRFYTISKNKLTVTQKYLTKCSPKLYEIFNRVSNDINFSPEIVENFTSIIPTKHEPLQPDNTPPSRIKTIVSRIVRDTVLSRTTKSENNWKCQICGKTLQLPNGFNYSEGHHLQPLGGAHTGPDVKENIIILCPNHHAEFDYGSIAINPETNLIEHINHENEFHQKELAYERTDIGNEFILYHYTKQFNKLQ</sequence>
<keyword evidence="3" id="KW-1185">Reference proteome</keyword>
<accession>A0ABS7ZY84</accession>
<dbReference type="Gene3D" id="1.10.30.50">
    <property type="match status" value="1"/>
</dbReference>
<gene>
    <name evidence="2" type="ORF">JI747_000235</name>
</gene>
<reference evidence="2 3" key="1">
    <citation type="submission" date="2021-09" db="EMBL/GenBank/DDBJ databases">
        <title>Genome sequencing and assembly of Chryseobacterium sp. RG1.</title>
        <authorList>
            <person name="Chhetri G."/>
        </authorList>
    </citation>
    <scope>NUCLEOTIDE SEQUENCE [LARGE SCALE GENOMIC DNA]</scope>
    <source>
        <strain evidence="2 3">RG1</strain>
    </source>
</reference>
<dbReference type="Proteomes" id="UP000618240">
    <property type="component" value="Unassembled WGS sequence"/>
</dbReference>
<dbReference type="CDD" id="cd00085">
    <property type="entry name" value="HNHc"/>
    <property type="match status" value="1"/>
</dbReference>
<dbReference type="GO" id="GO:0004519">
    <property type="term" value="F:endonuclease activity"/>
    <property type="evidence" value="ECO:0007669"/>
    <property type="project" value="UniProtKB-KW"/>
</dbReference>
<dbReference type="InterPro" id="IPR003615">
    <property type="entry name" value="HNH_nuc"/>
</dbReference>
<comment type="caution">
    <text evidence="2">The sequence shown here is derived from an EMBL/GenBank/DDBJ whole genome shotgun (WGS) entry which is preliminary data.</text>
</comment>
<evidence type="ECO:0000259" key="1">
    <source>
        <dbReference type="Pfam" id="PF13391"/>
    </source>
</evidence>
<evidence type="ECO:0000313" key="2">
    <source>
        <dbReference type="EMBL" id="MCA6065580.1"/>
    </source>
</evidence>
<protein>
    <submittedName>
        <fullName evidence="2">HNH endonuclease</fullName>
    </submittedName>
</protein>
<name>A0ABS7ZY84_9FLAO</name>
<keyword evidence="2" id="KW-0255">Endonuclease</keyword>
<organism evidence="2 3">
    <name type="scientific">Chryseobacterium tagetis</name>
    <dbReference type="NCBI Taxonomy" id="2801334"/>
    <lineage>
        <taxon>Bacteria</taxon>
        <taxon>Pseudomonadati</taxon>
        <taxon>Bacteroidota</taxon>
        <taxon>Flavobacteriia</taxon>
        <taxon>Flavobacteriales</taxon>
        <taxon>Weeksellaceae</taxon>
        <taxon>Chryseobacterium group</taxon>
        <taxon>Chryseobacterium</taxon>
    </lineage>
</organism>
<feature type="domain" description="HNH nuclease" evidence="1">
    <location>
        <begin position="224"/>
        <end position="280"/>
    </location>
</feature>
<evidence type="ECO:0000313" key="3">
    <source>
        <dbReference type="Proteomes" id="UP000618240"/>
    </source>
</evidence>
<proteinExistence type="predicted"/>
<dbReference type="EMBL" id="JAERSE020000001">
    <property type="protein sequence ID" value="MCA6065580.1"/>
    <property type="molecule type" value="Genomic_DNA"/>
</dbReference>